<feature type="domain" description="N-acetyltransferase" evidence="1">
    <location>
        <begin position="26"/>
        <end position="203"/>
    </location>
</feature>
<dbReference type="InterPro" id="IPR016181">
    <property type="entry name" value="Acyl_CoA_acyltransferase"/>
</dbReference>
<dbReference type="InterPro" id="IPR050276">
    <property type="entry name" value="MshD_Acetyltransferase"/>
</dbReference>
<evidence type="ECO:0000313" key="2">
    <source>
        <dbReference type="EMBL" id="PYE39005.1"/>
    </source>
</evidence>
<dbReference type="InterPro" id="IPR000182">
    <property type="entry name" value="GNAT_dom"/>
</dbReference>
<dbReference type="Pfam" id="PF00583">
    <property type="entry name" value="Acetyltransf_1"/>
    <property type="match status" value="1"/>
</dbReference>
<dbReference type="EMBL" id="QJSU01000005">
    <property type="protein sequence ID" value="PYE39005.1"/>
    <property type="molecule type" value="Genomic_DNA"/>
</dbReference>
<dbReference type="CDD" id="cd04301">
    <property type="entry name" value="NAT_SF"/>
    <property type="match status" value="1"/>
</dbReference>
<reference evidence="2 3" key="1">
    <citation type="submission" date="2018-06" db="EMBL/GenBank/DDBJ databases">
        <title>Genomic Encyclopedia of Type Strains, Phase III (KMG-III): the genomes of soil and plant-associated and newly described type strains.</title>
        <authorList>
            <person name="Whitman W."/>
        </authorList>
    </citation>
    <scope>NUCLEOTIDE SEQUENCE [LARGE SCALE GENOMIC DNA]</scope>
    <source>
        <strain evidence="2 3">CECT 5889</strain>
    </source>
</reference>
<dbReference type="Gene3D" id="3.40.630.30">
    <property type="match status" value="1"/>
</dbReference>
<gene>
    <name evidence="2" type="ORF">DFP82_105159</name>
</gene>
<name>A0A2V4VJQ6_9GAMM</name>
<keyword evidence="2" id="KW-0689">Ribosomal protein</keyword>
<evidence type="ECO:0000313" key="3">
    <source>
        <dbReference type="Proteomes" id="UP000247746"/>
    </source>
</evidence>
<evidence type="ECO:0000259" key="1">
    <source>
        <dbReference type="PROSITE" id="PS51186"/>
    </source>
</evidence>
<sequence length="212" mass="23639">MSENTINKSTVDKSTINENHLSKESVFLREATLDDISALEQLLNCCYRETSGWTNEADLIGGIRTTSVELAAVINDPNHYYFVYPKTITGERDGEETGEILGCIAVDIKTDADSNKKAYIGMFAVHPVLQGQGIGNVILQAAETFADRHLQSQNHLSCLTMSILSHRPELLAYYERRGYQLNGNKMPFPNDGNNGEPKREDLELLELEKMVG</sequence>
<dbReference type="Proteomes" id="UP000247746">
    <property type="component" value="Unassembled WGS sequence"/>
</dbReference>
<keyword evidence="3" id="KW-1185">Reference proteome</keyword>
<dbReference type="RefSeq" id="WP_110923245.1">
    <property type="nucleotide sequence ID" value="NZ_QJSU01000005.1"/>
</dbReference>
<dbReference type="GO" id="GO:0005840">
    <property type="term" value="C:ribosome"/>
    <property type="evidence" value="ECO:0007669"/>
    <property type="project" value="UniProtKB-KW"/>
</dbReference>
<proteinExistence type="predicted"/>
<dbReference type="OrthoDB" id="119501at2"/>
<dbReference type="PROSITE" id="PS51186">
    <property type="entry name" value="GNAT"/>
    <property type="match status" value="1"/>
</dbReference>
<dbReference type="SUPFAM" id="SSF55729">
    <property type="entry name" value="Acyl-CoA N-acyltransferases (Nat)"/>
    <property type="match status" value="1"/>
</dbReference>
<keyword evidence="2" id="KW-0687">Ribonucleoprotein</keyword>
<dbReference type="PANTHER" id="PTHR43617:SF9">
    <property type="entry name" value="GNAT FAMILY ACETYLTRANSFERASE"/>
    <property type="match status" value="1"/>
</dbReference>
<organism evidence="2 3">
    <name type="scientific">Psychrobacter fozii</name>
    <dbReference type="NCBI Taxonomy" id="198480"/>
    <lineage>
        <taxon>Bacteria</taxon>
        <taxon>Pseudomonadati</taxon>
        <taxon>Pseudomonadota</taxon>
        <taxon>Gammaproteobacteria</taxon>
        <taxon>Moraxellales</taxon>
        <taxon>Moraxellaceae</taxon>
        <taxon>Psychrobacter</taxon>
    </lineage>
</organism>
<dbReference type="AlphaFoldDB" id="A0A2V4VJQ6"/>
<dbReference type="PANTHER" id="PTHR43617">
    <property type="entry name" value="L-AMINO ACID N-ACETYLTRANSFERASE"/>
    <property type="match status" value="1"/>
</dbReference>
<protein>
    <submittedName>
        <fullName evidence="2">Ribosomal protein S18 acetylase RimI-like enzyme</fullName>
    </submittedName>
</protein>
<accession>A0A2V4VJQ6</accession>
<comment type="caution">
    <text evidence="2">The sequence shown here is derived from an EMBL/GenBank/DDBJ whole genome shotgun (WGS) entry which is preliminary data.</text>
</comment>
<dbReference type="GO" id="GO:0016747">
    <property type="term" value="F:acyltransferase activity, transferring groups other than amino-acyl groups"/>
    <property type="evidence" value="ECO:0007669"/>
    <property type="project" value="InterPro"/>
</dbReference>